<dbReference type="SUPFAM" id="SSF52540">
    <property type="entry name" value="P-loop containing nucleoside triphosphate hydrolases"/>
    <property type="match status" value="1"/>
</dbReference>
<dbReference type="InterPro" id="IPR038729">
    <property type="entry name" value="Rad50/SbcC_AAA"/>
</dbReference>
<evidence type="ECO:0000256" key="1">
    <source>
        <dbReference type="ARBA" id="ARBA00022763"/>
    </source>
</evidence>
<keyword evidence="2" id="KW-0234">DNA repair</keyword>
<feature type="transmembrane region" description="Helical" evidence="4">
    <location>
        <begin position="511"/>
        <end position="534"/>
    </location>
</feature>
<proteinExistence type="predicted"/>
<protein>
    <submittedName>
        <fullName evidence="6">AAA family ATPase</fullName>
    </submittedName>
</protein>
<keyword evidence="4" id="KW-0472">Membrane</keyword>
<evidence type="ECO:0000256" key="2">
    <source>
        <dbReference type="ARBA" id="ARBA00023204"/>
    </source>
</evidence>
<keyword evidence="4" id="KW-1133">Transmembrane helix</keyword>
<keyword evidence="1" id="KW-0227">DNA damage</keyword>
<dbReference type="Pfam" id="PF13476">
    <property type="entry name" value="AAA_23"/>
    <property type="match status" value="1"/>
</dbReference>
<evidence type="ECO:0000313" key="7">
    <source>
        <dbReference type="Proteomes" id="UP001595712"/>
    </source>
</evidence>
<comment type="caution">
    <text evidence="6">The sequence shown here is derived from an EMBL/GenBank/DDBJ whole genome shotgun (WGS) entry which is preliminary data.</text>
</comment>
<dbReference type="PANTHER" id="PTHR32182">
    <property type="entry name" value="DNA REPLICATION AND REPAIR PROTEIN RECF"/>
    <property type="match status" value="1"/>
</dbReference>
<keyword evidence="4" id="KW-0812">Transmembrane</keyword>
<name>A0ABV7Q588_9ACTN</name>
<gene>
    <name evidence="6" type="ORF">ACFO8M_26105</name>
</gene>
<evidence type="ECO:0000256" key="3">
    <source>
        <dbReference type="ARBA" id="ARBA00023236"/>
    </source>
</evidence>
<dbReference type="EMBL" id="JBHRWO010000022">
    <property type="protein sequence ID" value="MFC3495970.1"/>
    <property type="molecule type" value="Genomic_DNA"/>
</dbReference>
<evidence type="ECO:0000259" key="5">
    <source>
        <dbReference type="Pfam" id="PF13476"/>
    </source>
</evidence>
<evidence type="ECO:0000313" key="6">
    <source>
        <dbReference type="EMBL" id="MFC3495970.1"/>
    </source>
</evidence>
<reference evidence="7" key="1">
    <citation type="journal article" date="2019" name="Int. J. Syst. Evol. Microbiol.">
        <title>The Global Catalogue of Microorganisms (GCM) 10K type strain sequencing project: providing services to taxonomists for standard genome sequencing and annotation.</title>
        <authorList>
            <consortium name="The Broad Institute Genomics Platform"/>
            <consortium name="The Broad Institute Genome Sequencing Center for Infectious Disease"/>
            <person name="Wu L."/>
            <person name="Ma J."/>
        </authorList>
    </citation>
    <scope>NUCLEOTIDE SEQUENCE [LARGE SCALE GENOMIC DNA]</scope>
    <source>
        <strain evidence="7">CGMCC 4.7396</strain>
    </source>
</reference>
<dbReference type="RefSeq" id="WP_387980961.1">
    <property type="nucleotide sequence ID" value="NZ_JBHRWO010000022.1"/>
</dbReference>
<dbReference type="Proteomes" id="UP001595712">
    <property type="component" value="Unassembled WGS sequence"/>
</dbReference>
<evidence type="ECO:0000256" key="4">
    <source>
        <dbReference type="SAM" id="Phobius"/>
    </source>
</evidence>
<accession>A0ABV7Q588</accession>
<dbReference type="Gene3D" id="3.40.50.300">
    <property type="entry name" value="P-loop containing nucleotide triphosphate hydrolases"/>
    <property type="match status" value="2"/>
</dbReference>
<feature type="domain" description="Rad50/SbcC-type AAA" evidence="5">
    <location>
        <begin position="5"/>
        <end position="45"/>
    </location>
</feature>
<organism evidence="6 7">
    <name type="scientific">Glycomyces rhizosphaerae</name>
    <dbReference type="NCBI Taxonomy" id="2054422"/>
    <lineage>
        <taxon>Bacteria</taxon>
        <taxon>Bacillati</taxon>
        <taxon>Actinomycetota</taxon>
        <taxon>Actinomycetes</taxon>
        <taxon>Glycomycetales</taxon>
        <taxon>Glycomycetaceae</taxon>
        <taxon>Glycomyces</taxon>
    </lineage>
</organism>
<keyword evidence="7" id="KW-1185">Reference proteome</keyword>
<dbReference type="InterPro" id="IPR027417">
    <property type="entry name" value="P-loop_NTPase"/>
</dbReference>
<keyword evidence="3" id="KW-0742">SOS response</keyword>
<sequence length="540" mass="60187">MRIRSLSIRNVKAIPSLDIDFTRRVSLLHGANGIGKSTILDCIALLGHIATMDQVVIEGDSVRLRPPAVHAFLRSHPNLTESAAARMESIAASPPPRHEAIRAAVEARPSIDHWYDDQYVRTDRIRYVCDSDTTGSFTIIVAFTGSPGLTISHMLNRTRCDDLDMAEHLVVMFDGGELSVEEFLSFQSTTSTSLVAEPSAEPSGLRENFTAFHPTPAALEAEGHRVQAINTDLADLGKRDQIRESVKDLSLHFTDEVARLNLPFDQPVNTDGSRLRFRFFNELQTVISQVITDPAVRRGEGREPFLKLMSCDLINGQPQISFKRISDDESRTNDFMSAGENECFFIFLALLGVHNMNGVIILDEPELHIAEYCRPAFFEKLYALAEERNCQVIVATHSLFALSDREPVQFLVVGRTVERGGLVVYKCGENPEYSLSLFKAYWRIGTLFLSTAGSIRPFRSLGSAIYNSLSRLGNEKPIPMALLIGIVTTALGSLVNDLVGFLDLQTGTEHFVFIRLILIYGCFSAIGCAVLFWMRKRRTR</sequence>
<dbReference type="PANTHER" id="PTHR32182:SF0">
    <property type="entry name" value="DNA REPLICATION AND REPAIR PROTEIN RECF"/>
    <property type="match status" value="1"/>
</dbReference>